<evidence type="ECO:0000313" key="2">
    <source>
        <dbReference type="Proteomes" id="UP000037515"/>
    </source>
</evidence>
<dbReference type="InterPro" id="IPR023696">
    <property type="entry name" value="Ureohydrolase_dom_sf"/>
</dbReference>
<dbReference type="EMBL" id="LHPJ01000008">
    <property type="protein sequence ID" value="KOO03220.1"/>
    <property type="molecule type" value="Genomic_DNA"/>
</dbReference>
<dbReference type="Proteomes" id="UP000037515">
    <property type="component" value="Unassembled WGS sequence"/>
</dbReference>
<keyword evidence="2" id="KW-1185">Reference proteome</keyword>
<dbReference type="RefSeq" id="WP_053396006.1">
    <property type="nucleotide sequence ID" value="NZ_CANLZT010000001.1"/>
</dbReference>
<comment type="caution">
    <text evidence="1">The sequence shown here is derived from an EMBL/GenBank/DDBJ whole genome shotgun (WGS) entry which is preliminary data.</text>
</comment>
<dbReference type="Gene3D" id="3.40.800.10">
    <property type="entry name" value="Ureohydrolase domain"/>
    <property type="match status" value="1"/>
</dbReference>
<gene>
    <name evidence="1" type="ORF">AKJ17_11765</name>
</gene>
<dbReference type="OrthoDB" id="5902234at2"/>
<evidence type="ECO:0000313" key="1">
    <source>
        <dbReference type="EMBL" id="KOO03220.1"/>
    </source>
</evidence>
<dbReference type="AlphaFoldDB" id="A0A0M0HMC0"/>
<dbReference type="SUPFAM" id="SSF52768">
    <property type="entry name" value="Arginase/deacetylase"/>
    <property type="match status" value="1"/>
</dbReference>
<reference evidence="2" key="1">
    <citation type="submission" date="2015-08" db="EMBL/GenBank/DDBJ databases">
        <title>Vibrio galatheae sp. nov., a novel member of the Vibrionaceae family isolated from the Solomon Islands.</title>
        <authorList>
            <person name="Giubergia S."/>
            <person name="Machado H."/>
            <person name="Mateiu R.V."/>
            <person name="Gram L."/>
        </authorList>
    </citation>
    <scope>NUCLEOTIDE SEQUENCE [LARGE SCALE GENOMIC DNA]</scope>
    <source>
        <strain evidence="2">DSM 19584</strain>
    </source>
</reference>
<protein>
    <submittedName>
        <fullName evidence="1">Arginase</fullName>
    </submittedName>
</protein>
<sequence length="277" mass="31530">MFGLFRRNKAHETSKISSHQLTLISVSEALKSMKRVDFEMADQSLEEVYEWLSLHDKYCWFNGGHYNLNEQPIGQYQLQLSSYLGAKSLPVVLTNNTETLLYSLPLLASPRKELGIVHIGRQFELKACLEPDKGSAFHFALSRYSECRLFCLGIDGTQLDEKTAEYAEDLGCDWLTLEECGFGHRLSIKQQVASYLSHCDDIALNIDLDCLYPLSRIETGSAVDLQVMHRIVRQLLLSGKVRQIQLVGYKDKHLYSKQTLGLLRELAQVYPISHRAA</sequence>
<dbReference type="STRING" id="693.AKJ17_11765"/>
<organism evidence="1 2">
    <name type="scientific">Vibrio nereis</name>
    <dbReference type="NCBI Taxonomy" id="693"/>
    <lineage>
        <taxon>Bacteria</taxon>
        <taxon>Pseudomonadati</taxon>
        <taxon>Pseudomonadota</taxon>
        <taxon>Gammaproteobacteria</taxon>
        <taxon>Vibrionales</taxon>
        <taxon>Vibrionaceae</taxon>
        <taxon>Vibrio</taxon>
    </lineage>
</organism>
<name>A0A0M0HMC0_VIBNE</name>
<dbReference type="PATRIC" id="fig|693.5.peg.2411"/>
<proteinExistence type="predicted"/>
<accession>A0A0M0HMC0</accession>